<protein>
    <submittedName>
        <fullName evidence="2">Uncharacterized protein</fullName>
    </submittedName>
</protein>
<comment type="caution">
    <text evidence="2">The sequence shown here is derived from an EMBL/GenBank/DDBJ whole genome shotgun (WGS) entry which is preliminary data.</text>
</comment>
<proteinExistence type="predicted"/>
<gene>
    <name evidence="2" type="ORF">EKO27_g611</name>
</gene>
<sequence>MYLGRTFPASSNGAASRSEGYPLDTAGDLVLVRVQYRERYMGAMGLTVERIANPGVWQHFLASLDEQNACRTQGAARSIGPAGGSLILGFCLGPAFLDNVMQGGEEGPKGP</sequence>
<name>A0A439DJJ8_9PEZI</name>
<reference evidence="2 3" key="1">
    <citation type="submission" date="2018-12" db="EMBL/GenBank/DDBJ databases">
        <title>Draft genome sequence of Xylaria grammica IHI A82.</title>
        <authorList>
            <person name="Buettner E."/>
            <person name="Kellner H."/>
        </authorList>
    </citation>
    <scope>NUCLEOTIDE SEQUENCE [LARGE SCALE GENOMIC DNA]</scope>
    <source>
        <strain evidence="2 3">IHI A82</strain>
    </source>
</reference>
<keyword evidence="3" id="KW-1185">Reference proteome</keyword>
<evidence type="ECO:0000256" key="1">
    <source>
        <dbReference type="SAM" id="MobiDB-lite"/>
    </source>
</evidence>
<accession>A0A439DJJ8</accession>
<dbReference type="Proteomes" id="UP000286045">
    <property type="component" value="Unassembled WGS sequence"/>
</dbReference>
<dbReference type="EMBL" id="RYZI01000007">
    <property type="protein sequence ID" value="RWA14553.1"/>
    <property type="molecule type" value="Genomic_DNA"/>
</dbReference>
<evidence type="ECO:0000313" key="3">
    <source>
        <dbReference type="Proteomes" id="UP000286045"/>
    </source>
</evidence>
<dbReference type="AlphaFoldDB" id="A0A439DJJ8"/>
<feature type="region of interest" description="Disordered" evidence="1">
    <location>
        <begin position="1"/>
        <end position="21"/>
    </location>
</feature>
<evidence type="ECO:0000313" key="2">
    <source>
        <dbReference type="EMBL" id="RWA14553.1"/>
    </source>
</evidence>
<organism evidence="2 3">
    <name type="scientific">Xylaria grammica</name>
    <dbReference type="NCBI Taxonomy" id="363999"/>
    <lineage>
        <taxon>Eukaryota</taxon>
        <taxon>Fungi</taxon>
        <taxon>Dikarya</taxon>
        <taxon>Ascomycota</taxon>
        <taxon>Pezizomycotina</taxon>
        <taxon>Sordariomycetes</taxon>
        <taxon>Xylariomycetidae</taxon>
        <taxon>Xylariales</taxon>
        <taxon>Xylariaceae</taxon>
        <taxon>Xylaria</taxon>
    </lineage>
</organism>